<dbReference type="Proteomes" id="UP001054837">
    <property type="component" value="Unassembled WGS sequence"/>
</dbReference>
<evidence type="ECO:0000313" key="1">
    <source>
        <dbReference type="EMBL" id="GIY43702.1"/>
    </source>
</evidence>
<reference evidence="1 2" key="1">
    <citation type="submission" date="2021-06" db="EMBL/GenBank/DDBJ databases">
        <title>Caerostris darwini draft genome.</title>
        <authorList>
            <person name="Kono N."/>
            <person name="Arakawa K."/>
        </authorList>
    </citation>
    <scope>NUCLEOTIDE SEQUENCE [LARGE SCALE GENOMIC DNA]</scope>
</reference>
<evidence type="ECO:0000313" key="2">
    <source>
        <dbReference type="Proteomes" id="UP001054837"/>
    </source>
</evidence>
<accession>A0AAV4TE96</accession>
<keyword evidence="2" id="KW-1185">Reference proteome</keyword>
<organism evidence="1 2">
    <name type="scientific">Caerostris darwini</name>
    <dbReference type="NCBI Taxonomy" id="1538125"/>
    <lineage>
        <taxon>Eukaryota</taxon>
        <taxon>Metazoa</taxon>
        <taxon>Ecdysozoa</taxon>
        <taxon>Arthropoda</taxon>
        <taxon>Chelicerata</taxon>
        <taxon>Arachnida</taxon>
        <taxon>Araneae</taxon>
        <taxon>Araneomorphae</taxon>
        <taxon>Entelegynae</taxon>
        <taxon>Araneoidea</taxon>
        <taxon>Araneidae</taxon>
        <taxon>Caerostris</taxon>
    </lineage>
</organism>
<gene>
    <name evidence="1" type="ORF">CDAR_30041</name>
</gene>
<comment type="caution">
    <text evidence="1">The sequence shown here is derived from an EMBL/GenBank/DDBJ whole genome shotgun (WGS) entry which is preliminary data.</text>
</comment>
<dbReference type="EMBL" id="BPLQ01009382">
    <property type="protein sequence ID" value="GIY43702.1"/>
    <property type="molecule type" value="Genomic_DNA"/>
</dbReference>
<protein>
    <submittedName>
        <fullName evidence="1">Uncharacterized protein</fullName>
    </submittedName>
</protein>
<proteinExistence type="predicted"/>
<sequence>MCHPHLVECPPFGFFCFAKASPPSKRWESVFHRSALRKDSLHLQSEEGIGCHLDDKQKGGMEDIKYRNRTKVPYAHGT</sequence>
<dbReference type="AlphaFoldDB" id="A0AAV4TE96"/>
<name>A0AAV4TE96_9ARAC</name>